<gene>
    <name evidence="5" type="ORF">MIMGU_mgv1a018284mg</name>
</gene>
<feature type="domain" description="Coiled-coil" evidence="4">
    <location>
        <begin position="135"/>
        <end position="201"/>
    </location>
</feature>
<evidence type="ECO:0000256" key="1">
    <source>
        <dbReference type="ARBA" id="ARBA00008296"/>
    </source>
</evidence>
<dbReference type="InterPro" id="IPR010422">
    <property type="entry name" value="Ccdc124/Oxs1"/>
</dbReference>
<feature type="region of interest" description="Disordered" evidence="3">
    <location>
        <begin position="1"/>
        <end position="65"/>
    </location>
</feature>
<dbReference type="PANTHER" id="PTHR21680:SF0">
    <property type="entry name" value="COILED-COIL DOMAIN-CONTAINING PROTEIN 124"/>
    <property type="match status" value="1"/>
</dbReference>
<evidence type="ECO:0000256" key="2">
    <source>
        <dbReference type="ARBA" id="ARBA00023054"/>
    </source>
</evidence>
<evidence type="ECO:0000256" key="3">
    <source>
        <dbReference type="SAM" id="MobiDB-lite"/>
    </source>
</evidence>
<reference evidence="5 6" key="1">
    <citation type="journal article" date="2013" name="Proc. Natl. Acad. Sci. U.S.A.">
        <title>Fine-scale variation in meiotic recombination in Mimulus inferred from population shotgun sequencing.</title>
        <authorList>
            <person name="Hellsten U."/>
            <person name="Wright K.M."/>
            <person name="Jenkins J."/>
            <person name="Shu S."/>
            <person name="Yuan Y."/>
            <person name="Wessler S.R."/>
            <person name="Schmutz J."/>
            <person name="Willis J.H."/>
            <person name="Rokhsar D.S."/>
        </authorList>
    </citation>
    <scope>NUCLEOTIDE SEQUENCE [LARGE SCALE GENOMIC DNA]</scope>
    <source>
        <strain evidence="6">cv. DUN x IM62</strain>
    </source>
</reference>
<dbReference type="GO" id="GO:0005634">
    <property type="term" value="C:nucleus"/>
    <property type="evidence" value="ECO:0000318"/>
    <property type="project" value="GO_Central"/>
</dbReference>
<dbReference type="EMBL" id="KI631751">
    <property type="protein sequence ID" value="EYU26158.1"/>
    <property type="molecule type" value="Genomic_DNA"/>
</dbReference>
<dbReference type="STRING" id="4155.A0A022QFY4"/>
<dbReference type="KEGG" id="egt:105970552"/>
<dbReference type="eggNOG" id="KOG3223">
    <property type="taxonomic scope" value="Eukaryota"/>
</dbReference>
<proteinExistence type="inferred from homology"/>
<dbReference type="PANTHER" id="PTHR21680">
    <property type="entry name" value="COILED-COIL DOMAIN-CONTAINING PROTEIN 124"/>
    <property type="match status" value="1"/>
</dbReference>
<feature type="compositionally biased region" description="Basic and acidic residues" evidence="3">
    <location>
        <begin position="42"/>
        <end position="65"/>
    </location>
</feature>
<dbReference type="AlphaFoldDB" id="A0A022QFY4"/>
<evidence type="ECO:0000259" key="4">
    <source>
        <dbReference type="Pfam" id="PF06244"/>
    </source>
</evidence>
<dbReference type="Pfam" id="PF06244">
    <property type="entry name" value="Ccdc124"/>
    <property type="match status" value="1"/>
</dbReference>
<dbReference type="OrthoDB" id="76412at2759"/>
<comment type="similarity">
    <text evidence="1">Belongs to the CCDC124 family.</text>
</comment>
<dbReference type="GO" id="GO:0003713">
    <property type="term" value="F:transcription coactivator activity"/>
    <property type="evidence" value="ECO:0000318"/>
    <property type="project" value="GO_Central"/>
</dbReference>
<accession>A0A022QFY4</accession>
<name>A0A022QFY4_ERYGU</name>
<dbReference type="GO" id="GO:0006366">
    <property type="term" value="P:transcription by RNA polymerase II"/>
    <property type="evidence" value="ECO:0000318"/>
    <property type="project" value="GO_Central"/>
</dbReference>
<evidence type="ECO:0000313" key="5">
    <source>
        <dbReference type="EMBL" id="EYU26158.1"/>
    </source>
</evidence>
<sequence>MGVNGKLAAATKARKSSTSVKKEEIVPYQHEGDDETMSWAAKRREEKAEKRAEAAAMKAEKRADAAARKAETRLLAKQEAKQLERSKIKVTEAELERSREMNYLELKQRSHEDEMKQRRMVDENDYLKIVTMANTNRDDSVIEGRTVEEAIEQMMVVDKLHQRQNRLFKVFEDAELERLKEEKPGLTFGQYKDLISESWKKINVKKVVPLIG</sequence>
<protein>
    <recommendedName>
        <fullName evidence="4">Coiled-coil domain-containing protein</fullName>
    </recommendedName>
</protein>
<keyword evidence="6" id="KW-1185">Reference proteome</keyword>
<dbReference type="Proteomes" id="UP000030748">
    <property type="component" value="Unassembled WGS sequence"/>
</dbReference>
<organism evidence="5 6">
    <name type="scientific">Erythranthe guttata</name>
    <name type="common">Yellow monkey flower</name>
    <name type="synonym">Mimulus guttatus</name>
    <dbReference type="NCBI Taxonomy" id="4155"/>
    <lineage>
        <taxon>Eukaryota</taxon>
        <taxon>Viridiplantae</taxon>
        <taxon>Streptophyta</taxon>
        <taxon>Embryophyta</taxon>
        <taxon>Tracheophyta</taxon>
        <taxon>Spermatophyta</taxon>
        <taxon>Magnoliopsida</taxon>
        <taxon>eudicotyledons</taxon>
        <taxon>Gunneridae</taxon>
        <taxon>Pentapetalae</taxon>
        <taxon>asterids</taxon>
        <taxon>lamiids</taxon>
        <taxon>Lamiales</taxon>
        <taxon>Phrymaceae</taxon>
        <taxon>Erythranthe</taxon>
    </lineage>
</organism>
<keyword evidence="2" id="KW-0175">Coiled coil</keyword>
<evidence type="ECO:0000313" key="6">
    <source>
        <dbReference type="Proteomes" id="UP000030748"/>
    </source>
</evidence>
<feature type="compositionally biased region" description="Low complexity" evidence="3">
    <location>
        <begin position="8"/>
        <end position="19"/>
    </location>
</feature>
<dbReference type="InterPro" id="IPR054414">
    <property type="entry name" value="Ccdc124/Oxs1_C"/>
</dbReference>